<dbReference type="RefSeq" id="WP_192143806.1">
    <property type="nucleotide sequence ID" value="NZ_JACYXZ010000003.1"/>
</dbReference>
<dbReference type="AlphaFoldDB" id="A0A927K4T5"/>
<organism evidence="1 2">
    <name type="scientific">Nocardioides donggukensis</name>
    <dbReference type="NCBI Taxonomy" id="2774019"/>
    <lineage>
        <taxon>Bacteria</taxon>
        <taxon>Bacillati</taxon>
        <taxon>Actinomycetota</taxon>
        <taxon>Actinomycetes</taxon>
        <taxon>Propionibacteriales</taxon>
        <taxon>Nocardioidaceae</taxon>
        <taxon>Nocardioides</taxon>
    </lineage>
</organism>
<comment type="caution">
    <text evidence="1">The sequence shown here is derived from an EMBL/GenBank/DDBJ whole genome shotgun (WGS) entry which is preliminary data.</text>
</comment>
<protein>
    <submittedName>
        <fullName evidence="1">Uncharacterized protein</fullName>
    </submittedName>
</protein>
<sequence length="115" mass="12045">MTPAAGTAPFAWAEDGTLDTRRVTQCALSRICGVCGAGLGRPIAFLGTQEEVDRNAFHAPPLHLACGERLLATGGADGAAGSVLVTTAGFEYVRAAKEDADRRATFRPNSLLRSR</sequence>
<keyword evidence="2" id="KW-1185">Reference proteome</keyword>
<evidence type="ECO:0000313" key="2">
    <source>
        <dbReference type="Proteomes" id="UP000616839"/>
    </source>
</evidence>
<evidence type="ECO:0000313" key="1">
    <source>
        <dbReference type="EMBL" id="MBD8870519.1"/>
    </source>
</evidence>
<dbReference type="Proteomes" id="UP000616839">
    <property type="component" value="Unassembled WGS sequence"/>
</dbReference>
<gene>
    <name evidence="1" type="ORF">IE331_12865</name>
</gene>
<accession>A0A927K4T5</accession>
<name>A0A927K4T5_9ACTN</name>
<reference evidence="1" key="1">
    <citation type="submission" date="2020-09" db="EMBL/GenBank/DDBJ databases">
        <title>Nocardioides sp. strain MJB4 16S ribosomal RNA gene Genome sequencing and assembly.</title>
        <authorList>
            <person name="Kim I."/>
        </authorList>
    </citation>
    <scope>NUCLEOTIDE SEQUENCE</scope>
    <source>
        <strain evidence="1">MJB4</strain>
    </source>
</reference>
<proteinExistence type="predicted"/>
<dbReference type="EMBL" id="JACYXZ010000003">
    <property type="protein sequence ID" value="MBD8870519.1"/>
    <property type="molecule type" value="Genomic_DNA"/>
</dbReference>